<organism evidence="2 3">
    <name type="scientific">Monoraphidium neglectum</name>
    <dbReference type="NCBI Taxonomy" id="145388"/>
    <lineage>
        <taxon>Eukaryota</taxon>
        <taxon>Viridiplantae</taxon>
        <taxon>Chlorophyta</taxon>
        <taxon>core chlorophytes</taxon>
        <taxon>Chlorophyceae</taxon>
        <taxon>CS clade</taxon>
        <taxon>Sphaeropleales</taxon>
        <taxon>Selenastraceae</taxon>
        <taxon>Monoraphidium</taxon>
    </lineage>
</organism>
<dbReference type="STRING" id="145388.A0A0D2MSK8"/>
<feature type="non-terminal residue" evidence="2">
    <location>
        <position position="1"/>
    </location>
</feature>
<accession>A0A0D2MSK8</accession>
<dbReference type="Gene3D" id="3.30.56.110">
    <property type="entry name" value="Protein of unknown function DUF2237"/>
    <property type="match status" value="1"/>
</dbReference>
<proteinExistence type="predicted"/>
<dbReference type="AlphaFoldDB" id="A0A0D2MSK8"/>
<sequence>WAEAKRAGKAPKVMLASTHIKALDFVSLSDLVAHAADKEEAEAEAVAAKQGGSSSSECAGEDGSSGGPTVF</sequence>
<evidence type="ECO:0000313" key="3">
    <source>
        <dbReference type="Proteomes" id="UP000054498"/>
    </source>
</evidence>
<dbReference type="Proteomes" id="UP000054498">
    <property type="component" value="Unassembled WGS sequence"/>
</dbReference>
<protein>
    <submittedName>
        <fullName evidence="2">Uncharacterized protein</fullName>
    </submittedName>
</protein>
<keyword evidence="3" id="KW-1185">Reference proteome</keyword>
<dbReference type="RefSeq" id="XP_013904539.1">
    <property type="nucleotide sequence ID" value="XM_014049085.1"/>
</dbReference>
<name>A0A0D2MSK8_9CHLO</name>
<reference evidence="2 3" key="1">
    <citation type="journal article" date="2013" name="BMC Genomics">
        <title>Reconstruction of the lipid metabolism for the microalga Monoraphidium neglectum from its genome sequence reveals characteristics suitable for biofuel production.</title>
        <authorList>
            <person name="Bogen C."/>
            <person name="Al-Dilaimi A."/>
            <person name="Albersmeier A."/>
            <person name="Wichmann J."/>
            <person name="Grundmann M."/>
            <person name="Rupp O."/>
            <person name="Lauersen K.J."/>
            <person name="Blifernez-Klassen O."/>
            <person name="Kalinowski J."/>
            <person name="Goesmann A."/>
            <person name="Mussgnug J.H."/>
            <person name="Kruse O."/>
        </authorList>
    </citation>
    <scope>NUCLEOTIDE SEQUENCE [LARGE SCALE GENOMIC DNA]</scope>
    <source>
        <strain evidence="2 3">SAG 48.87</strain>
    </source>
</reference>
<evidence type="ECO:0000313" key="2">
    <source>
        <dbReference type="EMBL" id="KIZ05520.1"/>
    </source>
</evidence>
<evidence type="ECO:0000256" key="1">
    <source>
        <dbReference type="SAM" id="MobiDB-lite"/>
    </source>
</evidence>
<dbReference type="InterPro" id="IPR018714">
    <property type="entry name" value="DUF2237"/>
</dbReference>
<dbReference type="Pfam" id="PF09996">
    <property type="entry name" value="DUF2237"/>
    <property type="match status" value="1"/>
</dbReference>
<gene>
    <name evidence="2" type="ORF">MNEG_2429</name>
</gene>
<feature type="region of interest" description="Disordered" evidence="1">
    <location>
        <begin position="43"/>
        <end position="71"/>
    </location>
</feature>
<dbReference type="EMBL" id="KK100494">
    <property type="protein sequence ID" value="KIZ05520.1"/>
    <property type="molecule type" value="Genomic_DNA"/>
</dbReference>
<dbReference type="KEGG" id="mng:MNEG_2429"/>
<dbReference type="GeneID" id="25735307"/>
<dbReference type="OrthoDB" id="1517790at2759"/>